<dbReference type="Proteomes" id="UP001341840">
    <property type="component" value="Unassembled WGS sequence"/>
</dbReference>
<evidence type="ECO:0000256" key="1">
    <source>
        <dbReference type="SAM" id="MobiDB-lite"/>
    </source>
</evidence>
<comment type="caution">
    <text evidence="2">The sequence shown here is derived from an EMBL/GenBank/DDBJ whole genome shotgun (WGS) entry which is preliminary data.</text>
</comment>
<sequence length="104" mass="12081">MECFITWQLERENSGLFDRKPITNSSLNETNELKKENEERKLEEQEKEKLEHSGQRPSTPSRPKPQLRIKPTMPRRGSQRLGMAQHPPSSKDTQSQRLGVQLNA</sequence>
<dbReference type="EMBL" id="JASCZI010184677">
    <property type="protein sequence ID" value="MED6190219.1"/>
    <property type="molecule type" value="Genomic_DNA"/>
</dbReference>
<keyword evidence="3" id="KW-1185">Reference proteome</keyword>
<protein>
    <submittedName>
        <fullName evidence="2">Uncharacterized protein</fullName>
    </submittedName>
</protein>
<accession>A0ABU6WWB4</accession>
<feature type="region of interest" description="Disordered" evidence="1">
    <location>
        <begin position="18"/>
        <end position="104"/>
    </location>
</feature>
<feature type="compositionally biased region" description="Polar residues" evidence="1">
    <location>
        <begin position="87"/>
        <end position="104"/>
    </location>
</feature>
<organism evidence="2 3">
    <name type="scientific">Stylosanthes scabra</name>
    <dbReference type="NCBI Taxonomy" id="79078"/>
    <lineage>
        <taxon>Eukaryota</taxon>
        <taxon>Viridiplantae</taxon>
        <taxon>Streptophyta</taxon>
        <taxon>Embryophyta</taxon>
        <taxon>Tracheophyta</taxon>
        <taxon>Spermatophyta</taxon>
        <taxon>Magnoliopsida</taxon>
        <taxon>eudicotyledons</taxon>
        <taxon>Gunneridae</taxon>
        <taxon>Pentapetalae</taxon>
        <taxon>rosids</taxon>
        <taxon>fabids</taxon>
        <taxon>Fabales</taxon>
        <taxon>Fabaceae</taxon>
        <taxon>Papilionoideae</taxon>
        <taxon>50 kb inversion clade</taxon>
        <taxon>dalbergioids sensu lato</taxon>
        <taxon>Dalbergieae</taxon>
        <taxon>Pterocarpus clade</taxon>
        <taxon>Stylosanthes</taxon>
    </lineage>
</organism>
<name>A0ABU6WWB4_9FABA</name>
<proteinExistence type="predicted"/>
<gene>
    <name evidence="2" type="ORF">PIB30_103744</name>
</gene>
<evidence type="ECO:0000313" key="2">
    <source>
        <dbReference type="EMBL" id="MED6190219.1"/>
    </source>
</evidence>
<evidence type="ECO:0000313" key="3">
    <source>
        <dbReference type="Proteomes" id="UP001341840"/>
    </source>
</evidence>
<reference evidence="2 3" key="1">
    <citation type="journal article" date="2023" name="Plants (Basel)">
        <title>Bridging the Gap: Combining Genomics and Transcriptomics Approaches to Understand Stylosanthes scabra, an Orphan Legume from the Brazilian Caatinga.</title>
        <authorList>
            <person name="Ferreira-Neto J.R.C."/>
            <person name="da Silva M.D."/>
            <person name="Binneck E."/>
            <person name="de Melo N.F."/>
            <person name="da Silva R.H."/>
            <person name="de Melo A.L.T.M."/>
            <person name="Pandolfi V."/>
            <person name="Bustamante F.O."/>
            <person name="Brasileiro-Vidal A.C."/>
            <person name="Benko-Iseppon A.M."/>
        </authorList>
    </citation>
    <scope>NUCLEOTIDE SEQUENCE [LARGE SCALE GENOMIC DNA]</scope>
    <source>
        <tissue evidence="2">Leaves</tissue>
    </source>
</reference>
<feature type="compositionally biased region" description="Basic and acidic residues" evidence="1">
    <location>
        <begin position="31"/>
        <end position="54"/>
    </location>
</feature>